<reference evidence="4" key="1">
    <citation type="journal article" date="2019" name="Int. J. Syst. Evol. Microbiol.">
        <title>The Global Catalogue of Microorganisms (GCM) 10K type strain sequencing project: providing services to taxonomists for standard genome sequencing and annotation.</title>
        <authorList>
            <consortium name="The Broad Institute Genomics Platform"/>
            <consortium name="The Broad Institute Genome Sequencing Center for Infectious Disease"/>
            <person name="Wu L."/>
            <person name="Ma J."/>
        </authorList>
    </citation>
    <scope>NUCLEOTIDE SEQUENCE [LARGE SCALE GENOMIC DNA]</scope>
    <source>
        <strain evidence="4">JCM 31202</strain>
    </source>
</reference>
<keyword evidence="4" id="KW-1185">Reference proteome</keyword>
<evidence type="ECO:0000313" key="4">
    <source>
        <dbReference type="Proteomes" id="UP001596972"/>
    </source>
</evidence>
<feature type="compositionally biased region" description="Low complexity" evidence="1">
    <location>
        <begin position="208"/>
        <end position="226"/>
    </location>
</feature>
<feature type="transmembrane region" description="Helical" evidence="2">
    <location>
        <begin position="129"/>
        <end position="150"/>
    </location>
</feature>
<keyword evidence="2" id="KW-0812">Transmembrane</keyword>
<feature type="transmembrane region" description="Helical" evidence="2">
    <location>
        <begin position="101"/>
        <end position="122"/>
    </location>
</feature>
<accession>A0ABW3ELP4</accession>
<feature type="region of interest" description="Disordered" evidence="1">
    <location>
        <begin position="242"/>
        <end position="283"/>
    </location>
</feature>
<organism evidence="3 4">
    <name type="scientific">Actinomadura sediminis</name>
    <dbReference type="NCBI Taxonomy" id="1038904"/>
    <lineage>
        <taxon>Bacteria</taxon>
        <taxon>Bacillati</taxon>
        <taxon>Actinomycetota</taxon>
        <taxon>Actinomycetes</taxon>
        <taxon>Streptosporangiales</taxon>
        <taxon>Thermomonosporaceae</taxon>
        <taxon>Actinomadura</taxon>
    </lineage>
</organism>
<feature type="transmembrane region" description="Helical" evidence="2">
    <location>
        <begin position="170"/>
        <end position="189"/>
    </location>
</feature>
<feature type="transmembrane region" description="Helical" evidence="2">
    <location>
        <begin position="51"/>
        <end position="73"/>
    </location>
</feature>
<evidence type="ECO:0000256" key="1">
    <source>
        <dbReference type="SAM" id="MobiDB-lite"/>
    </source>
</evidence>
<gene>
    <name evidence="3" type="ORF">ACFQ11_05480</name>
</gene>
<evidence type="ECO:0008006" key="5">
    <source>
        <dbReference type="Google" id="ProtNLM"/>
    </source>
</evidence>
<evidence type="ECO:0000313" key="3">
    <source>
        <dbReference type="EMBL" id="MFD0899833.1"/>
    </source>
</evidence>
<feature type="compositionally biased region" description="Pro residues" evidence="1">
    <location>
        <begin position="23"/>
        <end position="41"/>
    </location>
</feature>
<feature type="region of interest" description="Disordered" evidence="1">
    <location>
        <begin position="197"/>
        <end position="226"/>
    </location>
</feature>
<protein>
    <recommendedName>
        <fullName evidence="5">Integral membrane protein</fullName>
    </recommendedName>
</protein>
<feature type="region of interest" description="Disordered" evidence="1">
    <location>
        <begin position="1"/>
        <end position="46"/>
    </location>
</feature>
<dbReference type="EMBL" id="JBHTJA010000006">
    <property type="protein sequence ID" value="MFD0899833.1"/>
    <property type="molecule type" value="Genomic_DNA"/>
</dbReference>
<dbReference type="Proteomes" id="UP001596972">
    <property type="component" value="Unassembled WGS sequence"/>
</dbReference>
<keyword evidence="2" id="KW-1133">Transmembrane helix</keyword>
<keyword evidence="2" id="KW-0472">Membrane</keyword>
<sequence length="283" mass="30207">MTGDLGSDAGGARSRPQFLPPDDGLPPPGPGDAVPEPVPEPAPDEPRRGGLGWSIALIASAAVLLVSAFLPWARASVVVDLFGSAITREVATAAGIDADDVVLSVPVFAVVAIVMACWDLLARDTRITGLAAVPGVLSLLACLLFLLRLGDARDDLPAGGLDVGYEISVLYGWYVAVAASLLVTGFSLARPISARLGGRGRPGPYPPEAYAQEQHAQEQYTQDQYTQDQYAQEQYYGQYQNAQYQNGNYTPDPNAVWPQQDGWERADGSAPRDEPADRRDDRS</sequence>
<proteinExistence type="predicted"/>
<dbReference type="RefSeq" id="WP_378296733.1">
    <property type="nucleotide sequence ID" value="NZ_JBHTJA010000006.1"/>
</dbReference>
<name>A0ABW3ELP4_9ACTN</name>
<comment type="caution">
    <text evidence="3">The sequence shown here is derived from an EMBL/GenBank/DDBJ whole genome shotgun (WGS) entry which is preliminary data.</text>
</comment>
<evidence type="ECO:0000256" key="2">
    <source>
        <dbReference type="SAM" id="Phobius"/>
    </source>
</evidence>
<feature type="compositionally biased region" description="Basic and acidic residues" evidence="1">
    <location>
        <begin position="262"/>
        <end position="283"/>
    </location>
</feature>